<protein>
    <submittedName>
        <fullName evidence="1">Uncharacterized protein</fullName>
    </submittedName>
</protein>
<name>A0A9X0WFU2_9GAMM</name>
<dbReference type="AlphaFoldDB" id="A0A9X0WFU2"/>
<gene>
    <name evidence="1" type="ORF">CKO25_04255</name>
</gene>
<sequence>MDSSQGHKTLMTPIKTLERLFTTGTCAAGDASLARLLKGLTHLSMAGPQGRPSTPARSARQADHRWLLTEYQHPDVRSSWG</sequence>
<dbReference type="Proteomes" id="UP001138802">
    <property type="component" value="Unassembled WGS sequence"/>
</dbReference>
<dbReference type="EMBL" id="NRSD01000003">
    <property type="protein sequence ID" value="MBK1643887.1"/>
    <property type="molecule type" value="Genomic_DNA"/>
</dbReference>
<reference evidence="1 2" key="1">
    <citation type="journal article" date="2020" name="Microorganisms">
        <title>Osmotic Adaptation and Compatible Solute Biosynthesis of Phototrophic Bacteria as Revealed from Genome Analyses.</title>
        <authorList>
            <person name="Imhoff J.F."/>
            <person name="Rahn T."/>
            <person name="Kunzel S."/>
            <person name="Keller A."/>
            <person name="Neulinger S.C."/>
        </authorList>
    </citation>
    <scope>NUCLEOTIDE SEQUENCE [LARGE SCALE GENOMIC DNA]</scope>
    <source>
        <strain evidence="1 2">DSM 21303</strain>
    </source>
</reference>
<proteinExistence type="predicted"/>
<accession>A0A9X0WFU2</accession>
<evidence type="ECO:0000313" key="2">
    <source>
        <dbReference type="Proteomes" id="UP001138802"/>
    </source>
</evidence>
<comment type="caution">
    <text evidence="1">The sequence shown here is derived from an EMBL/GenBank/DDBJ whole genome shotgun (WGS) entry which is preliminary data.</text>
</comment>
<organism evidence="1 2">
    <name type="scientific">Thiocapsa imhoffii</name>
    <dbReference type="NCBI Taxonomy" id="382777"/>
    <lineage>
        <taxon>Bacteria</taxon>
        <taxon>Pseudomonadati</taxon>
        <taxon>Pseudomonadota</taxon>
        <taxon>Gammaproteobacteria</taxon>
        <taxon>Chromatiales</taxon>
        <taxon>Chromatiaceae</taxon>
        <taxon>Thiocapsa</taxon>
    </lineage>
</organism>
<evidence type="ECO:0000313" key="1">
    <source>
        <dbReference type="EMBL" id="MBK1643887.1"/>
    </source>
</evidence>
<keyword evidence="2" id="KW-1185">Reference proteome</keyword>